<evidence type="ECO:0000256" key="6">
    <source>
        <dbReference type="ARBA" id="ARBA00022747"/>
    </source>
</evidence>
<organism evidence="13 14">
    <name type="scientific">Anaerotruncus colihominis</name>
    <dbReference type="NCBI Taxonomy" id="169435"/>
    <lineage>
        <taxon>Bacteria</taxon>
        <taxon>Bacillati</taxon>
        <taxon>Bacillota</taxon>
        <taxon>Clostridia</taxon>
        <taxon>Eubacteriales</taxon>
        <taxon>Oscillospiraceae</taxon>
        <taxon>Anaerotruncus</taxon>
    </lineage>
</organism>
<dbReference type="InterPro" id="IPR007409">
    <property type="entry name" value="Restrct_endonuc_type1_HsdR_N"/>
</dbReference>
<dbReference type="GO" id="GO:0003677">
    <property type="term" value="F:DNA binding"/>
    <property type="evidence" value="ECO:0007669"/>
    <property type="project" value="UniProtKB-KW"/>
</dbReference>
<dbReference type="Gene3D" id="3.90.1570.50">
    <property type="match status" value="1"/>
</dbReference>
<comment type="function">
    <text evidence="11">Subunit R is required for both nuclease and ATPase activities, but not for modification.</text>
</comment>
<keyword evidence="10 11" id="KW-0238">DNA-binding</keyword>
<evidence type="ECO:0000256" key="4">
    <source>
        <dbReference type="ARBA" id="ARBA00022722"/>
    </source>
</evidence>
<dbReference type="GO" id="GO:0009035">
    <property type="term" value="F:type I site-specific deoxyribonuclease activity"/>
    <property type="evidence" value="ECO:0007669"/>
    <property type="project" value="UniProtKB-EC"/>
</dbReference>
<evidence type="ECO:0000256" key="2">
    <source>
        <dbReference type="ARBA" id="ARBA00008598"/>
    </source>
</evidence>
<dbReference type="PANTHER" id="PTHR30195:SF16">
    <property type="entry name" value="TYPE I RESTRICTION ENZYME ENDONUCLEASE SUBUNIT"/>
    <property type="match status" value="1"/>
</dbReference>
<evidence type="ECO:0000256" key="7">
    <source>
        <dbReference type="ARBA" id="ARBA00022759"/>
    </source>
</evidence>
<accession>A0A845RED2</accession>
<dbReference type="InterPro" id="IPR040980">
    <property type="entry name" value="SWI2_SNF2"/>
</dbReference>
<evidence type="ECO:0000313" key="14">
    <source>
        <dbReference type="Proteomes" id="UP000446348"/>
    </source>
</evidence>
<dbReference type="OrthoDB" id="9758243at2"/>
<dbReference type="EC" id="3.1.21.3" evidence="11"/>
<evidence type="ECO:0000256" key="3">
    <source>
        <dbReference type="ARBA" id="ARBA00011296"/>
    </source>
</evidence>
<evidence type="ECO:0000256" key="1">
    <source>
        <dbReference type="ARBA" id="ARBA00000851"/>
    </source>
</evidence>
<dbReference type="RefSeq" id="WP_160208105.1">
    <property type="nucleotide sequence ID" value="NZ_QXWZ01000001.1"/>
</dbReference>
<proteinExistence type="inferred from homology"/>
<dbReference type="Gene3D" id="3.40.50.300">
    <property type="entry name" value="P-loop containing nucleotide triphosphate hydrolases"/>
    <property type="match status" value="2"/>
</dbReference>
<gene>
    <name evidence="13" type="ORF">D3Z39_00355</name>
</gene>
<dbReference type="Proteomes" id="UP000446348">
    <property type="component" value="Unassembled WGS sequence"/>
</dbReference>
<dbReference type="InterPro" id="IPR004473">
    <property type="entry name" value="Restrct_endonuc_typeI_HsdR"/>
</dbReference>
<evidence type="ECO:0000256" key="5">
    <source>
        <dbReference type="ARBA" id="ARBA00022741"/>
    </source>
</evidence>
<keyword evidence="8 11" id="KW-0378">Hydrolase</keyword>
<keyword evidence="9 11" id="KW-0067">ATP-binding</keyword>
<dbReference type="AlphaFoldDB" id="A0A845RED2"/>
<evidence type="ECO:0000259" key="12">
    <source>
        <dbReference type="PROSITE" id="PS51192"/>
    </source>
</evidence>
<dbReference type="SUPFAM" id="SSF52540">
    <property type="entry name" value="P-loop containing nucleoside triphosphate hydrolases"/>
    <property type="match status" value="2"/>
</dbReference>
<dbReference type="SMART" id="SM00487">
    <property type="entry name" value="DEXDc"/>
    <property type="match status" value="1"/>
</dbReference>
<keyword evidence="7 13" id="KW-0255">Endonuclease</keyword>
<evidence type="ECO:0000256" key="9">
    <source>
        <dbReference type="ARBA" id="ARBA00022840"/>
    </source>
</evidence>
<dbReference type="EMBL" id="QXWZ01000001">
    <property type="protein sequence ID" value="NBI77338.1"/>
    <property type="molecule type" value="Genomic_DNA"/>
</dbReference>
<evidence type="ECO:0000313" key="13">
    <source>
        <dbReference type="EMBL" id="NBI77338.1"/>
    </source>
</evidence>
<dbReference type="PANTHER" id="PTHR30195">
    <property type="entry name" value="TYPE I SITE-SPECIFIC DEOXYRIBONUCLEASE PROTEIN SUBUNIT M AND R"/>
    <property type="match status" value="1"/>
</dbReference>
<comment type="caution">
    <text evidence="13">The sequence shown here is derived from an EMBL/GenBank/DDBJ whole genome shotgun (WGS) entry which is preliminary data.</text>
</comment>
<dbReference type="InterPro" id="IPR027417">
    <property type="entry name" value="P-loop_NTPase"/>
</dbReference>
<dbReference type="InterPro" id="IPR022625">
    <property type="entry name" value="TypeI_RM_Rsu_C"/>
</dbReference>
<dbReference type="Pfam" id="PF22679">
    <property type="entry name" value="T1R_D3-like"/>
    <property type="match status" value="1"/>
</dbReference>
<dbReference type="CDD" id="cd22332">
    <property type="entry name" value="HsdR_N"/>
    <property type="match status" value="1"/>
</dbReference>
<dbReference type="GO" id="GO:0009307">
    <property type="term" value="P:DNA restriction-modification system"/>
    <property type="evidence" value="ECO:0007669"/>
    <property type="project" value="UniProtKB-KW"/>
</dbReference>
<reference evidence="13 14" key="1">
    <citation type="submission" date="2018-08" db="EMBL/GenBank/DDBJ databases">
        <title>Murine metabolic-syndrome-specific gut microbial biobank.</title>
        <authorList>
            <person name="Liu C."/>
        </authorList>
    </citation>
    <scope>NUCLEOTIDE SEQUENCE [LARGE SCALE GENOMIC DNA]</scope>
    <source>
        <strain evidence="13 14">X69</strain>
    </source>
</reference>
<name>A0A845RED2_9FIRM</name>
<dbReference type="Gene3D" id="1.20.58.2040">
    <property type="match status" value="1"/>
</dbReference>
<feature type="domain" description="Helicase ATP-binding" evidence="12">
    <location>
        <begin position="252"/>
        <end position="418"/>
    </location>
</feature>
<sequence>MSYQSEAALEQQLIEQLGKQEYNMVSIPDYDTLVENFKIQFEAFNATKLDSPLTDKEWERVFNIMLGKSVFQSAKILRDKFVLEREDGTKVYLSFFDADHTKNIFQVTNQTTIVGKYVNRYDVTLLVNGLPLIQVELKRRGIDIREAVNQVMRYKKHSYNGLYHFIQLFVVSNGVDTKYFANSDRDMLHSLAFFWTDFNNVRITNLKDFSISFLARDHTIKMLTRYTILNDTDKLLMVMRPYQVYAVEALVRQATLTNRNAYVWHTTGAGKTLTSFKTAQILAANPNIKKVIFLVDRKDLDSQTTEEFNKFETGSVDATDRTDVLVKQMQDKNRQLIVTTMQKMANAVKRPQYAKIMDAYKDEKVVFIIDECHRSQFGDMHKDIVRHFQKAQFFGFTGTPRFEVNGKTEGKITQTTEMLFGECVHNYLIKDAIFDNNVLGFHIEYIKTMEGDFDWDDPTMADAIDVGELYMSEERMSLIANHIIQNHKAKTRNGQYTAIFAVSSIEALIKYYDIFKKINHDLNISGIFSYGQNEEAEGKDEHSRDALERIIKDYNEKYSTNFSTDTFAAYHKDISDRVKGKKTKSLDILLVVNMFLTGFDSKQLSVLYVDKDLKYHDLLQAYSRTNRVEKETKPFGIIICYRNLKKRTDDALTLFSQSHDTSGIVVPDYPYFAEKFNEMVTRLKEIAQTPDAIDTMQNEDDQKRFVIIFRELTKYLQSLQTFIEFSFDQDALIMSEQEYQDYKSKYLMLYAKQKTDREVVSVLNDVDFCIELMESDRINVAYIMNLIRNIHFDDVKQKDYDIKHIKEELGRTDNPQLLRKVEILQAFLDRVVVGLESADEIDAAYNDFENEAKREEIVAFARTEEIDPSMLTDFISEYEFSGTMDAGNIRDRIANPMPLLKKRSLVNRIVDFIQQHTEKFQ</sequence>
<dbReference type="GO" id="GO:0005524">
    <property type="term" value="F:ATP binding"/>
    <property type="evidence" value="ECO:0007669"/>
    <property type="project" value="UniProtKB-KW"/>
</dbReference>
<keyword evidence="4" id="KW-0540">Nuclease</keyword>
<keyword evidence="6 11" id="KW-0680">Restriction system</keyword>
<evidence type="ECO:0000256" key="10">
    <source>
        <dbReference type="ARBA" id="ARBA00023125"/>
    </source>
</evidence>
<evidence type="ECO:0000256" key="8">
    <source>
        <dbReference type="ARBA" id="ARBA00022801"/>
    </source>
</evidence>
<dbReference type="CDD" id="cd18800">
    <property type="entry name" value="SF2_C_EcoR124I-like"/>
    <property type="match status" value="1"/>
</dbReference>
<dbReference type="InterPro" id="IPR051268">
    <property type="entry name" value="Type-I_R_enzyme_R_subunit"/>
</dbReference>
<dbReference type="InterPro" id="IPR055180">
    <property type="entry name" value="HsdR_RecA-like_helicase_dom_2"/>
</dbReference>
<dbReference type="Pfam" id="PF12008">
    <property type="entry name" value="EcoR124_C"/>
    <property type="match status" value="1"/>
</dbReference>
<dbReference type="InterPro" id="IPR014001">
    <property type="entry name" value="Helicase_ATP-bd"/>
</dbReference>
<comment type="catalytic activity">
    <reaction evidence="1 11">
        <text>Endonucleolytic cleavage of DNA to give random double-stranded fragments with terminal 5'-phosphates, ATP is simultaneously hydrolyzed.</text>
        <dbReference type="EC" id="3.1.21.3"/>
    </reaction>
</comment>
<protein>
    <recommendedName>
        <fullName evidence="11">Type I restriction enzyme endonuclease subunit</fullName>
        <shortName evidence="11">R protein</shortName>
        <ecNumber evidence="11">3.1.21.3</ecNumber>
    </recommendedName>
    <alternativeName>
        <fullName evidence="11">Type-1 restriction enzyme R protein</fullName>
    </alternativeName>
</protein>
<dbReference type="PROSITE" id="PS51192">
    <property type="entry name" value="HELICASE_ATP_BIND_1"/>
    <property type="match status" value="1"/>
</dbReference>
<dbReference type="NCBIfam" id="TIGR00348">
    <property type="entry name" value="hsdR"/>
    <property type="match status" value="1"/>
</dbReference>
<evidence type="ECO:0000256" key="11">
    <source>
        <dbReference type="RuleBase" id="RU364115"/>
    </source>
</evidence>
<comment type="similarity">
    <text evidence="2 11">Belongs to the HsdR family.</text>
</comment>
<comment type="subunit">
    <text evidence="3 11">The type I restriction/modification system is composed of three polypeptides R, M and S.</text>
</comment>
<keyword evidence="5 11" id="KW-0547">Nucleotide-binding</keyword>
<dbReference type="Pfam" id="PF04313">
    <property type="entry name" value="HSDR_N"/>
    <property type="match status" value="1"/>
</dbReference>
<dbReference type="Pfam" id="PF18766">
    <property type="entry name" value="SWI2_SNF2"/>
    <property type="match status" value="1"/>
</dbReference>